<dbReference type="PANTHER" id="PTHR43750:SF3">
    <property type="entry name" value="UDP-GLUCOSE 6-DEHYDROGENASE TUAD"/>
    <property type="match status" value="1"/>
</dbReference>
<dbReference type="Proteomes" id="UP000230088">
    <property type="component" value="Unassembled WGS sequence"/>
</dbReference>
<comment type="catalytic activity">
    <reaction evidence="6 7">
        <text>UDP-alpha-D-glucose + 2 NAD(+) + H2O = UDP-alpha-D-glucuronate + 2 NADH + 3 H(+)</text>
        <dbReference type="Rhea" id="RHEA:23596"/>
        <dbReference type="ChEBI" id="CHEBI:15377"/>
        <dbReference type="ChEBI" id="CHEBI:15378"/>
        <dbReference type="ChEBI" id="CHEBI:57540"/>
        <dbReference type="ChEBI" id="CHEBI:57945"/>
        <dbReference type="ChEBI" id="CHEBI:58052"/>
        <dbReference type="ChEBI" id="CHEBI:58885"/>
        <dbReference type="EC" id="1.1.1.22"/>
    </reaction>
</comment>
<accession>A0A2H0YL04</accession>
<proteinExistence type="inferred from homology"/>
<dbReference type="InterPro" id="IPR014027">
    <property type="entry name" value="UDP-Glc/GDP-Man_DH_C"/>
</dbReference>
<feature type="binding site" evidence="10">
    <location>
        <position position="37"/>
    </location>
    <ligand>
        <name>NAD(+)</name>
        <dbReference type="ChEBI" id="CHEBI:57540"/>
    </ligand>
</feature>
<dbReference type="PANTHER" id="PTHR43750">
    <property type="entry name" value="UDP-GLUCOSE 6-DEHYDROGENASE TUAD"/>
    <property type="match status" value="1"/>
</dbReference>
<dbReference type="GO" id="GO:0000271">
    <property type="term" value="P:polysaccharide biosynthetic process"/>
    <property type="evidence" value="ECO:0007669"/>
    <property type="project" value="InterPro"/>
</dbReference>
<comment type="pathway">
    <text evidence="1">Nucleotide-sugar biosynthesis; UDP-alpha-D-glucuronate biosynthesis; UDP-alpha-D-glucuronate from UDP-alpha-D-glucose: step 1/1.</text>
</comment>
<dbReference type="InterPro" id="IPR017476">
    <property type="entry name" value="UDP-Glc/GDP-Man"/>
</dbReference>
<gene>
    <name evidence="12" type="ORF">COT33_03380</name>
</gene>
<evidence type="ECO:0000256" key="1">
    <source>
        <dbReference type="ARBA" id="ARBA00004701"/>
    </source>
</evidence>
<evidence type="ECO:0000256" key="4">
    <source>
        <dbReference type="ARBA" id="ARBA00023002"/>
    </source>
</evidence>
<feature type="binding site" evidence="9">
    <location>
        <position position="332"/>
    </location>
    <ligand>
        <name>substrate</name>
    </ligand>
</feature>
<dbReference type="Gene3D" id="3.40.50.720">
    <property type="entry name" value="NAD(P)-binding Rossmann-like Domain"/>
    <property type="match status" value="2"/>
</dbReference>
<evidence type="ECO:0000256" key="2">
    <source>
        <dbReference type="ARBA" id="ARBA00006601"/>
    </source>
</evidence>
<evidence type="ECO:0000256" key="9">
    <source>
        <dbReference type="PIRSR" id="PIRSR500134-2"/>
    </source>
</evidence>
<dbReference type="InterPro" id="IPR001732">
    <property type="entry name" value="UDP-Glc/GDP-Man_DH_N"/>
</dbReference>
<dbReference type="SMART" id="SM00984">
    <property type="entry name" value="UDPG_MGDP_dh_C"/>
    <property type="match status" value="1"/>
</dbReference>
<feature type="domain" description="UDP-glucose/GDP-mannose dehydrogenase C-terminal" evidence="11">
    <location>
        <begin position="325"/>
        <end position="427"/>
    </location>
</feature>
<dbReference type="UniPathway" id="UPA00038">
    <property type="reaction ID" value="UER00491"/>
</dbReference>
<sequence length="444" mass="49376">MVKKQNKNKIAIIGTGYVGLVTGACFADLGQEVTCLDKDKEKIAALKKGIIPIYEPGLKELVKRNLDKKRLRFSADAKTGIKKSDIIFICVGTPAKEDGGADLSYVEMVARDIANIADTDKIIVEKSTVPVNTAECIEKTLNLYKKNQVKFYVVSNPEFLREGSAINDFMNPDRIVLGLENGKVKETMVNLYSPIQKSPGCPPIIITCPKSAEIIKHASNSFLALKISYINLIAGICEKAGADVEEVALGMGLDKRINHSFLKAGLGYGGSCFPKDVKAFIKIAENLGMKPKLLEAIEEINQEQRKIFIEKIKEALWNLAGKTIGILGLSFKPNTDDMREAPSITIINTLLKEGAKVKAYDPKAMKQAKRIFQNRIKYCRNSYETAELSDALVIITEWEEFKNLNLPKIKKLLKIPKIIDGRNMFDPQKMKKLGFNYISIGRNI</sequence>
<dbReference type="GO" id="GO:0051287">
    <property type="term" value="F:NAD binding"/>
    <property type="evidence" value="ECO:0007669"/>
    <property type="project" value="InterPro"/>
</dbReference>
<dbReference type="AlphaFoldDB" id="A0A2H0YL04"/>
<dbReference type="EC" id="1.1.1.22" evidence="3 7"/>
<feature type="binding site" evidence="10">
    <location>
        <position position="339"/>
    </location>
    <ligand>
        <name>NAD(+)</name>
        <dbReference type="ChEBI" id="CHEBI:57540"/>
    </ligand>
</feature>
<dbReference type="GO" id="GO:0006065">
    <property type="term" value="P:UDP-glucuronate biosynthetic process"/>
    <property type="evidence" value="ECO:0007669"/>
    <property type="project" value="UniProtKB-UniPathway"/>
</dbReference>
<dbReference type="PIRSF" id="PIRSF000124">
    <property type="entry name" value="UDPglc_GDPman_dh"/>
    <property type="match status" value="1"/>
</dbReference>
<feature type="binding site" evidence="9">
    <location>
        <begin position="261"/>
        <end position="265"/>
    </location>
    <ligand>
        <name>substrate</name>
    </ligand>
</feature>
<dbReference type="Pfam" id="PF03720">
    <property type="entry name" value="UDPG_MGDP_dh_C"/>
    <property type="match status" value="1"/>
</dbReference>
<organism evidence="12 13">
    <name type="scientific">Candidatus Nealsonbacteria bacterium CG08_land_8_20_14_0_20_38_20</name>
    <dbReference type="NCBI Taxonomy" id="1974705"/>
    <lineage>
        <taxon>Bacteria</taxon>
        <taxon>Candidatus Nealsoniibacteriota</taxon>
    </lineage>
</organism>
<evidence type="ECO:0000256" key="8">
    <source>
        <dbReference type="PIRSR" id="PIRSR500134-1"/>
    </source>
</evidence>
<dbReference type="GO" id="GO:0003979">
    <property type="term" value="F:UDP-glucose 6-dehydrogenase activity"/>
    <property type="evidence" value="ECO:0007669"/>
    <property type="project" value="UniProtKB-EC"/>
</dbReference>
<evidence type="ECO:0000256" key="3">
    <source>
        <dbReference type="ARBA" id="ARBA00012954"/>
    </source>
</evidence>
<feature type="binding site" evidence="9">
    <location>
        <position position="269"/>
    </location>
    <ligand>
        <name>substrate</name>
    </ligand>
</feature>
<feature type="binding site" evidence="9">
    <location>
        <begin position="159"/>
        <end position="162"/>
    </location>
    <ligand>
        <name>substrate</name>
    </ligand>
</feature>
<reference evidence="13" key="1">
    <citation type="submission" date="2017-09" db="EMBL/GenBank/DDBJ databases">
        <title>Depth-based differentiation of microbial function through sediment-hosted aquifers and enrichment of novel symbionts in the deep terrestrial subsurface.</title>
        <authorList>
            <person name="Probst A.J."/>
            <person name="Ladd B."/>
            <person name="Jarett J.K."/>
            <person name="Geller-Mcgrath D.E."/>
            <person name="Sieber C.M.K."/>
            <person name="Emerson J.B."/>
            <person name="Anantharaman K."/>
            <person name="Thomas B.C."/>
            <person name="Malmstrom R."/>
            <person name="Stieglmeier M."/>
            <person name="Klingl A."/>
            <person name="Woyke T."/>
            <person name="Ryan C.M."/>
            <person name="Banfield J.F."/>
        </authorList>
    </citation>
    <scope>NUCLEOTIDE SEQUENCE [LARGE SCALE GENOMIC DNA]</scope>
</reference>
<protein>
    <recommendedName>
        <fullName evidence="3 7">UDP-glucose 6-dehydrogenase</fullName>
        <ecNumber evidence="3 7">1.1.1.22</ecNumber>
    </recommendedName>
</protein>
<dbReference type="InterPro" id="IPR008927">
    <property type="entry name" value="6-PGluconate_DH-like_C_sf"/>
</dbReference>
<dbReference type="SUPFAM" id="SSF48179">
    <property type="entry name" value="6-phosphogluconate dehydrogenase C-terminal domain-like"/>
    <property type="match status" value="1"/>
</dbReference>
<evidence type="ECO:0000313" key="13">
    <source>
        <dbReference type="Proteomes" id="UP000230088"/>
    </source>
</evidence>
<keyword evidence="4 7" id="KW-0560">Oxidoreductase</keyword>
<evidence type="ECO:0000256" key="7">
    <source>
        <dbReference type="PIRNR" id="PIRNR000124"/>
    </source>
</evidence>
<dbReference type="InterPro" id="IPR014026">
    <property type="entry name" value="UDP-Glc/GDP-Man_DH_dimer"/>
</dbReference>
<feature type="binding site" evidence="10">
    <location>
        <position position="128"/>
    </location>
    <ligand>
        <name>NAD(+)</name>
        <dbReference type="ChEBI" id="CHEBI:57540"/>
    </ligand>
</feature>
<feature type="binding site" evidence="9">
    <location>
        <position position="216"/>
    </location>
    <ligand>
        <name>substrate</name>
    </ligand>
</feature>
<feature type="active site" description="Nucleophile" evidence="8">
    <location>
        <position position="272"/>
    </location>
</feature>
<evidence type="ECO:0000256" key="5">
    <source>
        <dbReference type="ARBA" id="ARBA00023027"/>
    </source>
</evidence>
<dbReference type="SUPFAM" id="SSF51735">
    <property type="entry name" value="NAD(P)-binding Rossmann-fold domains"/>
    <property type="match status" value="1"/>
</dbReference>
<dbReference type="SUPFAM" id="SSF52413">
    <property type="entry name" value="UDP-glucose/GDP-mannose dehydrogenase C-terminal domain"/>
    <property type="match status" value="1"/>
</dbReference>
<dbReference type="Pfam" id="PF03721">
    <property type="entry name" value="UDPG_MGDP_dh_N"/>
    <property type="match status" value="1"/>
</dbReference>
<evidence type="ECO:0000259" key="11">
    <source>
        <dbReference type="SMART" id="SM00984"/>
    </source>
</evidence>
<dbReference type="PIRSF" id="PIRSF500134">
    <property type="entry name" value="UDPglc_DH_bac"/>
    <property type="match status" value="1"/>
</dbReference>
<evidence type="ECO:0000313" key="12">
    <source>
        <dbReference type="EMBL" id="PIS39181.1"/>
    </source>
</evidence>
<feature type="binding site" evidence="10">
    <location>
        <position position="42"/>
    </location>
    <ligand>
        <name>NAD(+)</name>
        <dbReference type="ChEBI" id="CHEBI:57540"/>
    </ligand>
</feature>
<dbReference type="InterPro" id="IPR036291">
    <property type="entry name" value="NAD(P)-bd_dom_sf"/>
</dbReference>
<dbReference type="NCBIfam" id="TIGR03026">
    <property type="entry name" value="NDP-sugDHase"/>
    <property type="match status" value="1"/>
</dbReference>
<dbReference type="Gene3D" id="1.20.5.100">
    <property type="entry name" value="Cytochrome c1, transmembrane anchor, C-terminal"/>
    <property type="match status" value="1"/>
</dbReference>
<comment type="caution">
    <text evidence="12">The sequence shown here is derived from an EMBL/GenBank/DDBJ whole genome shotgun (WGS) entry which is preliminary data.</text>
</comment>
<dbReference type="Pfam" id="PF00984">
    <property type="entry name" value="UDPG_MGDP_dh"/>
    <property type="match status" value="1"/>
</dbReference>
<evidence type="ECO:0000256" key="6">
    <source>
        <dbReference type="ARBA" id="ARBA00047473"/>
    </source>
</evidence>
<feature type="binding site" evidence="10">
    <location>
        <position position="93"/>
    </location>
    <ligand>
        <name>NAD(+)</name>
        <dbReference type="ChEBI" id="CHEBI:57540"/>
    </ligand>
</feature>
<dbReference type="PROSITE" id="PS51257">
    <property type="entry name" value="PROKAR_LIPOPROTEIN"/>
    <property type="match status" value="1"/>
</dbReference>
<feature type="binding site" evidence="10">
    <location>
        <position position="162"/>
    </location>
    <ligand>
        <name>NAD(+)</name>
        <dbReference type="ChEBI" id="CHEBI:57540"/>
    </ligand>
</feature>
<dbReference type="EMBL" id="PEYD01000065">
    <property type="protein sequence ID" value="PIS39181.1"/>
    <property type="molecule type" value="Genomic_DNA"/>
</dbReference>
<name>A0A2H0YL04_9BACT</name>
<comment type="similarity">
    <text evidence="2 7">Belongs to the UDP-glucose/GDP-mannose dehydrogenase family.</text>
</comment>
<dbReference type="InterPro" id="IPR036220">
    <property type="entry name" value="UDP-Glc/GDP-Man_DH_C_sf"/>
</dbReference>
<dbReference type="InterPro" id="IPR028357">
    <property type="entry name" value="UDPglc_DH_bac"/>
</dbReference>
<feature type="binding site" evidence="10">
    <location>
        <position position="275"/>
    </location>
    <ligand>
        <name>NAD(+)</name>
        <dbReference type="ChEBI" id="CHEBI:57540"/>
    </ligand>
</feature>
<keyword evidence="5 7" id="KW-0520">NAD</keyword>
<evidence type="ECO:0000256" key="10">
    <source>
        <dbReference type="PIRSR" id="PIRSR500134-3"/>
    </source>
</evidence>